<dbReference type="PANTHER" id="PTHR14235">
    <property type="entry name" value="OSTEOCALCIN"/>
    <property type="match status" value="1"/>
</dbReference>
<evidence type="ECO:0000256" key="1">
    <source>
        <dbReference type="ARBA" id="ARBA00004613"/>
    </source>
</evidence>
<evidence type="ECO:0000259" key="12">
    <source>
        <dbReference type="PROSITE" id="PS50998"/>
    </source>
</evidence>
<dbReference type="AlphaFoldDB" id="A0A5A9NXR6"/>
<dbReference type="GO" id="GO:0005576">
    <property type="term" value="C:extracellular region"/>
    <property type="evidence" value="ECO:0007669"/>
    <property type="project" value="UniProtKB-SubCell"/>
</dbReference>
<keyword evidence="3" id="KW-0301">Gamma-carboxyglutamic acid</keyword>
<dbReference type="GO" id="GO:0005509">
    <property type="term" value="F:calcium ion binding"/>
    <property type="evidence" value="ECO:0007669"/>
    <property type="project" value="InterPro"/>
</dbReference>
<organism evidence="13 14">
    <name type="scientific">Triplophysa tibetana</name>
    <dbReference type="NCBI Taxonomy" id="1572043"/>
    <lineage>
        <taxon>Eukaryota</taxon>
        <taxon>Metazoa</taxon>
        <taxon>Chordata</taxon>
        <taxon>Craniata</taxon>
        <taxon>Vertebrata</taxon>
        <taxon>Euteleostomi</taxon>
        <taxon>Actinopterygii</taxon>
        <taxon>Neopterygii</taxon>
        <taxon>Teleostei</taxon>
        <taxon>Ostariophysi</taxon>
        <taxon>Cypriniformes</taxon>
        <taxon>Nemacheilidae</taxon>
        <taxon>Triplophysa</taxon>
    </lineage>
</organism>
<evidence type="ECO:0000256" key="9">
    <source>
        <dbReference type="ARBA" id="ARBA00030150"/>
    </source>
</evidence>
<dbReference type="InterPro" id="IPR035972">
    <property type="entry name" value="GLA-like_dom_SF"/>
</dbReference>
<dbReference type="EMBL" id="SOYY01000013">
    <property type="protein sequence ID" value="KAA0713486.1"/>
    <property type="molecule type" value="Genomic_DNA"/>
</dbReference>
<keyword evidence="14" id="KW-1185">Reference proteome</keyword>
<dbReference type="PROSITE" id="PS50998">
    <property type="entry name" value="GLA_2"/>
    <property type="match status" value="1"/>
</dbReference>
<dbReference type="PROSITE" id="PS00011">
    <property type="entry name" value="GLA_1"/>
    <property type="match status" value="1"/>
</dbReference>
<dbReference type="PANTHER" id="PTHR14235:SF0">
    <property type="entry name" value="OSTEOCALCIN"/>
    <property type="match status" value="1"/>
</dbReference>
<reference evidence="13 14" key="1">
    <citation type="journal article" date="2019" name="Mol. Ecol. Resour.">
        <title>Chromosome-level genome assembly of Triplophysa tibetana, a fish adapted to the harsh high-altitude environment of the Tibetan Plateau.</title>
        <authorList>
            <person name="Yang X."/>
            <person name="Liu H."/>
            <person name="Ma Z."/>
            <person name="Zou Y."/>
            <person name="Zou M."/>
            <person name="Mao Y."/>
            <person name="Li X."/>
            <person name="Wang H."/>
            <person name="Chen T."/>
            <person name="Wang W."/>
            <person name="Yang R."/>
        </authorList>
    </citation>
    <scope>NUCLEOTIDE SEQUENCE [LARGE SCALE GENOMIC DNA]</scope>
    <source>
        <strain evidence="13">TTIB1903HZAU</strain>
        <tissue evidence="13">Muscle</tissue>
    </source>
</reference>
<keyword evidence="5" id="KW-0091">Biomineralization</keyword>
<evidence type="ECO:0000256" key="2">
    <source>
        <dbReference type="ARBA" id="ARBA00008850"/>
    </source>
</evidence>
<dbReference type="GO" id="GO:0001649">
    <property type="term" value="P:osteoblast differentiation"/>
    <property type="evidence" value="ECO:0007669"/>
    <property type="project" value="TreeGrafter"/>
</dbReference>
<keyword evidence="4" id="KW-0964">Secreted</keyword>
<proteinExistence type="inferred from homology"/>
<dbReference type="GO" id="GO:0032571">
    <property type="term" value="P:response to vitamin K"/>
    <property type="evidence" value="ECO:0007669"/>
    <property type="project" value="InterPro"/>
</dbReference>
<dbReference type="Pfam" id="PF25890">
    <property type="entry name" value="BGLAP_C"/>
    <property type="match status" value="1"/>
</dbReference>
<evidence type="ECO:0000256" key="10">
    <source>
        <dbReference type="ARBA" id="ARBA00033350"/>
    </source>
</evidence>
<evidence type="ECO:0000256" key="4">
    <source>
        <dbReference type="ARBA" id="ARBA00022525"/>
    </source>
</evidence>
<evidence type="ECO:0000256" key="7">
    <source>
        <dbReference type="ARBA" id="ARBA00022837"/>
    </source>
</evidence>
<feature type="signal peptide" evidence="11">
    <location>
        <begin position="1"/>
        <end position="18"/>
    </location>
</feature>
<accession>A0A5A9NXR6</accession>
<dbReference type="GO" id="GO:0031214">
    <property type="term" value="P:biomineral tissue development"/>
    <property type="evidence" value="ECO:0007669"/>
    <property type="project" value="UniProtKB-KW"/>
</dbReference>
<dbReference type="GO" id="GO:1900076">
    <property type="term" value="P:regulation of cellular response to insulin stimulus"/>
    <property type="evidence" value="ECO:0007669"/>
    <property type="project" value="InterPro"/>
</dbReference>
<evidence type="ECO:0000256" key="3">
    <source>
        <dbReference type="ARBA" id="ARBA00022479"/>
    </source>
</evidence>
<dbReference type="InterPro" id="IPR000294">
    <property type="entry name" value="GLA_domain"/>
</dbReference>
<evidence type="ECO:0000256" key="11">
    <source>
        <dbReference type="SAM" id="SignalP"/>
    </source>
</evidence>
<comment type="caution">
    <text evidence="13">The sequence shown here is derived from an EMBL/GenBank/DDBJ whole genome shotgun (WGS) entry which is preliminary data.</text>
</comment>
<dbReference type="GO" id="GO:0060348">
    <property type="term" value="P:bone development"/>
    <property type="evidence" value="ECO:0007669"/>
    <property type="project" value="InterPro"/>
</dbReference>
<dbReference type="SUPFAM" id="SSF57630">
    <property type="entry name" value="GLA-domain"/>
    <property type="match status" value="1"/>
</dbReference>
<evidence type="ECO:0000256" key="5">
    <source>
        <dbReference type="ARBA" id="ARBA00022591"/>
    </source>
</evidence>
<keyword evidence="8" id="KW-1015">Disulfide bond</keyword>
<evidence type="ECO:0000313" key="14">
    <source>
        <dbReference type="Proteomes" id="UP000324632"/>
    </source>
</evidence>
<keyword evidence="11" id="KW-0732">Signal</keyword>
<feature type="chain" id="PRO_5022727292" description="Bone Gla protein" evidence="11">
    <location>
        <begin position="19"/>
        <end position="103"/>
    </location>
</feature>
<gene>
    <name evidence="13" type="ORF">E1301_Tti022989</name>
</gene>
<keyword evidence="7" id="KW-0106">Calcium</keyword>
<dbReference type="InterPro" id="IPR058704">
    <property type="entry name" value="BGLAP-like_C"/>
</dbReference>
<dbReference type="InterPro" id="IPR039176">
    <property type="entry name" value="Osteocalcin"/>
</dbReference>
<protein>
    <recommendedName>
        <fullName evidence="9">Bone Gla protein</fullName>
    </recommendedName>
    <alternativeName>
        <fullName evidence="10">Gamma-carboxyglutamic acid-containing protein</fullName>
    </alternativeName>
</protein>
<dbReference type="Proteomes" id="UP000324632">
    <property type="component" value="Chromosome 13"/>
</dbReference>
<sequence length="103" mass="11189">MKTLTVLSVCALLSVCMSMNLSFGLDVDSKRFSGTPANHVLLKRDVAARLLRRRRAGANAADLSPQQLESLREVCEVNLGCEHMAESAGIIAAYTAYYGPIPY</sequence>
<keyword evidence="6" id="KW-0479">Metal-binding</keyword>
<evidence type="ECO:0000313" key="13">
    <source>
        <dbReference type="EMBL" id="KAA0713486.1"/>
    </source>
</evidence>
<comment type="subcellular location">
    <subcellularLocation>
        <location evidence="1">Secreted</location>
    </subcellularLocation>
</comment>
<feature type="domain" description="Gla" evidence="12">
    <location>
        <begin position="53"/>
        <end position="99"/>
    </location>
</feature>
<evidence type="ECO:0000256" key="6">
    <source>
        <dbReference type="ARBA" id="ARBA00022723"/>
    </source>
</evidence>
<evidence type="ECO:0000256" key="8">
    <source>
        <dbReference type="ARBA" id="ARBA00023157"/>
    </source>
</evidence>
<name>A0A5A9NXR6_9TELE</name>
<comment type="similarity">
    <text evidence="2">Belongs to the osteocalcin/matrix Gla protein family.</text>
</comment>
<dbReference type="GO" id="GO:0046848">
    <property type="term" value="F:hydroxyapatite binding"/>
    <property type="evidence" value="ECO:0007669"/>
    <property type="project" value="TreeGrafter"/>
</dbReference>
<dbReference type="GO" id="GO:0008147">
    <property type="term" value="F:structural constituent of bone"/>
    <property type="evidence" value="ECO:0007669"/>
    <property type="project" value="TreeGrafter"/>
</dbReference>